<dbReference type="InterPro" id="IPR001509">
    <property type="entry name" value="Epimerase_deHydtase"/>
</dbReference>
<evidence type="ECO:0000259" key="3">
    <source>
        <dbReference type="Pfam" id="PF01370"/>
    </source>
</evidence>
<gene>
    <name evidence="4" type="ORF">BJ322DRAFT_1017370</name>
</gene>
<dbReference type="GO" id="GO:0016616">
    <property type="term" value="F:oxidoreductase activity, acting on the CH-OH group of donors, NAD or NADP as acceptor"/>
    <property type="evidence" value="ECO:0007669"/>
    <property type="project" value="TreeGrafter"/>
</dbReference>
<dbReference type="InterPro" id="IPR036291">
    <property type="entry name" value="NAD(P)-bd_dom_sf"/>
</dbReference>
<proteinExistence type="inferred from homology"/>
<dbReference type="EMBL" id="WIUZ02000002">
    <property type="protein sequence ID" value="KAF9790712.1"/>
    <property type="molecule type" value="Genomic_DNA"/>
</dbReference>
<dbReference type="OrthoDB" id="2735536at2759"/>
<sequence length="342" mass="37388">MEDIGNGTFPLREDIPRNTNITWACREGCGNMHRILVTGGTGYLGAHIVDLLLERGIVVVVTARSESKASDFAERRFRFKELLEVVITGDLTAVGAFDDLAKDVDVIIHCANPLPNEPLSDSTVSKTMIEPAITGTLSILQAARKNPTLKRLVLTSTTGAVFDIALPVRSPHGDHYIAADWHPITYEEGTRTNDPYVAYRAGKKYAELEAWAAVDPTSDHLRHLELRTDSTKSTTLPNEPTFDLTVFCPPLIIGPWVHPLGQSGLASLNYSLLQFRNIVCGEYRTSRLPDPLSPLWLDVRDAAFAHVEAALRLNNSEHPSISNGRGYYEGRVPGVGGGSAPP</sequence>
<evidence type="ECO:0000313" key="5">
    <source>
        <dbReference type="Proteomes" id="UP000736335"/>
    </source>
</evidence>
<evidence type="ECO:0000256" key="1">
    <source>
        <dbReference type="ARBA" id="ARBA00023002"/>
    </source>
</evidence>
<dbReference type="SUPFAM" id="SSF51735">
    <property type="entry name" value="NAD(P)-binding Rossmann-fold domains"/>
    <property type="match status" value="1"/>
</dbReference>
<reference evidence="4" key="1">
    <citation type="journal article" date="2020" name="Nat. Commun.">
        <title>Large-scale genome sequencing of mycorrhizal fungi provides insights into the early evolution of symbiotic traits.</title>
        <authorList>
            <person name="Miyauchi S."/>
            <person name="Kiss E."/>
            <person name="Kuo A."/>
            <person name="Drula E."/>
            <person name="Kohler A."/>
            <person name="Sanchez-Garcia M."/>
            <person name="Morin E."/>
            <person name="Andreopoulos B."/>
            <person name="Barry K.W."/>
            <person name="Bonito G."/>
            <person name="Buee M."/>
            <person name="Carver A."/>
            <person name="Chen C."/>
            <person name="Cichocki N."/>
            <person name="Clum A."/>
            <person name="Culley D."/>
            <person name="Crous P.W."/>
            <person name="Fauchery L."/>
            <person name="Girlanda M."/>
            <person name="Hayes R.D."/>
            <person name="Keri Z."/>
            <person name="LaButti K."/>
            <person name="Lipzen A."/>
            <person name="Lombard V."/>
            <person name="Magnuson J."/>
            <person name="Maillard F."/>
            <person name="Murat C."/>
            <person name="Nolan M."/>
            <person name="Ohm R.A."/>
            <person name="Pangilinan J."/>
            <person name="Pereira M.F."/>
            <person name="Perotto S."/>
            <person name="Peter M."/>
            <person name="Pfister S."/>
            <person name="Riley R."/>
            <person name="Sitrit Y."/>
            <person name="Stielow J.B."/>
            <person name="Szollosi G."/>
            <person name="Zifcakova L."/>
            <person name="Stursova M."/>
            <person name="Spatafora J.W."/>
            <person name="Tedersoo L."/>
            <person name="Vaario L.M."/>
            <person name="Yamada A."/>
            <person name="Yan M."/>
            <person name="Wang P."/>
            <person name="Xu J."/>
            <person name="Bruns T."/>
            <person name="Baldrian P."/>
            <person name="Vilgalys R."/>
            <person name="Dunand C."/>
            <person name="Henrissat B."/>
            <person name="Grigoriev I.V."/>
            <person name="Hibbett D."/>
            <person name="Nagy L.G."/>
            <person name="Martin F.M."/>
        </authorList>
    </citation>
    <scope>NUCLEOTIDE SEQUENCE</scope>
    <source>
        <strain evidence="4">UH-Tt-Lm1</strain>
    </source>
</reference>
<dbReference type="Gene3D" id="3.40.50.720">
    <property type="entry name" value="NAD(P)-binding Rossmann-like Domain"/>
    <property type="match status" value="1"/>
</dbReference>
<keyword evidence="5" id="KW-1185">Reference proteome</keyword>
<protein>
    <recommendedName>
        <fullName evidence="3">NAD-dependent epimerase/dehydratase domain-containing protein</fullName>
    </recommendedName>
</protein>
<evidence type="ECO:0000256" key="2">
    <source>
        <dbReference type="ARBA" id="ARBA00023445"/>
    </source>
</evidence>
<keyword evidence="1" id="KW-0560">Oxidoreductase</keyword>
<dbReference type="InterPro" id="IPR050425">
    <property type="entry name" value="NAD(P)_dehydrat-like"/>
</dbReference>
<accession>A0A9P6HMC0</accession>
<comment type="similarity">
    <text evidence="2">Belongs to the NAD(P)-dependent epimerase/dehydratase family. Dihydroflavonol-4-reductase subfamily.</text>
</comment>
<organism evidence="4 5">
    <name type="scientific">Thelephora terrestris</name>
    <dbReference type="NCBI Taxonomy" id="56493"/>
    <lineage>
        <taxon>Eukaryota</taxon>
        <taxon>Fungi</taxon>
        <taxon>Dikarya</taxon>
        <taxon>Basidiomycota</taxon>
        <taxon>Agaricomycotina</taxon>
        <taxon>Agaricomycetes</taxon>
        <taxon>Thelephorales</taxon>
        <taxon>Thelephoraceae</taxon>
        <taxon>Thelephora</taxon>
    </lineage>
</organism>
<dbReference type="AlphaFoldDB" id="A0A9P6HMC0"/>
<dbReference type="Proteomes" id="UP000736335">
    <property type="component" value="Unassembled WGS sequence"/>
</dbReference>
<dbReference type="Pfam" id="PF01370">
    <property type="entry name" value="Epimerase"/>
    <property type="match status" value="1"/>
</dbReference>
<comment type="caution">
    <text evidence="4">The sequence shown here is derived from an EMBL/GenBank/DDBJ whole genome shotgun (WGS) entry which is preliminary data.</text>
</comment>
<evidence type="ECO:0000313" key="4">
    <source>
        <dbReference type="EMBL" id="KAF9790712.1"/>
    </source>
</evidence>
<dbReference type="PANTHER" id="PTHR10366:SF579">
    <property type="entry name" value="3-BETA HYDROXYSTEROID DEHYDROGENASE_ISOMERASE FAMILY PROTEIN (AFU_ORTHOLOGUE AFUA_3G02250)"/>
    <property type="match status" value="1"/>
</dbReference>
<dbReference type="PANTHER" id="PTHR10366">
    <property type="entry name" value="NAD DEPENDENT EPIMERASE/DEHYDRATASE"/>
    <property type="match status" value="1"/>
</dbReference>
<name>A0A9P6HMC0_9AGAM</name>
<feature type="domain" description="NAD-dependent epimerase/dehydratase" evidence="3">
    <location>
        <begin position="35"/>
        <end position="160"/>
    </location>
</feature>
<reference evidence="4" key="2">
    <citation type="submission" date="2020-11" db="EMBL/GenBank/DDBJ databases">
        <authorList>
            <consortium name="DOE Joint Genome Institute"/>
            <person name="Kuo A."/>
            <person name="Miyauchi S."/>
            <person name="Kiss E."/>
            <person name="Drula E."/>
            <person name="Kohler A."/>
            <person name="Sanchez-Garcia M."/>
            <person name="Andreopoulos B."/>
            <person name="Barry K.W."/>
            <person name="Bonito G."/>
            <person name="Buee M."/>
            <person name="Carver A."/>
            <person name="Chen C."/>
            <person name="Cichocki N."/>
            <person name="Clum A."/>
            <person name="Culley D."/>
            <person name="Crous P.W."/>
            <person name="Fauchery L."/>
            <person name="Girlanda M."/>
            <person name="Hayes R."/>
            <person name="Keri Z."/>
            <person name="Labutti K."/>
            <person name="Lipzen A."/>
            <person name="Lombard V."/>
            <person name="Magnuson J."/>
            <person name="Maillard F."/>
            <person name="Morin E."/>
            <person name="Murat C."/>
            <person name="Nolan M."/>
            <person name="Ohm R."/>
            <person name="Pangilinan J."/>
            <person name="Pereira M."/>
            <person name="Perotto S."/>
            <person name="Peter M."/>
            <person name="Riley R."/>
            <person name="Sitrit Y."/>
            <person name="Stielow B."/>
            <person name="Szollosi G."/>
            <person name="Zifcakova L."/>
            <person name="Stursova M."/>
            <person name="Spatafora J.W."/>
            <person name="Tedersoo L."/>
            <person name="Vaario L.-M."/>
            <person name="Yamada A."/>
            <person name="Yan M."/>
            <person name="Wang P."/>
            <person name="Xu J."/>
            <person name="Bruns T."/>
            <person name="Baldrian P."/>
            <person name="Vilgalys R."/>
            <person name="Henrissat B."/>
            <person name="Grigoriev I.V."/>
            <person name="Hibbett D."/>
            <person name="Nagy L.G."/>
            <person name="Martin F.M."/>
        </authorList>
    </citation>
    <scope>NUCLEOTIDE SEQUENCE</scope>
    <source>
        <strain evidence="4">UH-Tt-Lm1</strain>
    </source>
</reference>